<feature type="region of interest" description="Disordered" evidence="1">
    <location>
        <begin position="405"/>
        <end position="453"/>
    </location>
</feature>
<evidence type="ECO:0000256" key="1">
    <source>
        <dbReference type="SAM" id="MobiDB-lite"/>
    </source>
</evidence>
<dbReference type="EMBL" id="FN653103">
    <property type="protein sequence ID" value="CBY12006.1"/>
    <property type="molecule type" value="Genomic_DNA"/>
</dbReference>
<feature type="compositionally biased region" description="Basic and acidic residues" evidence="1">
    <location>
        <begin position="1"/>
        <end position="20"/>
    </location>
</feature>
<gene>
    <name evidence="2" type="ORF">GSOID_T00017422001</name>
</gene>
<feature type="region of interest" description="Disordered" evidence="1">
    <location>
        <begin position="245"/>
        <end position="286"/>
    </location>
</feature>
<feature type="region of interest" description="Disordered" evidence="1">
    <location>
        <begin position="1"/>
        <end position="126"/>
    </location>
</feature>
<feature type="compositionally biased region" description="Acidic residues" evidence="1">
    <location>
        <begin position="410"/>
        <end position="419"/>
    </location>
</feature>
<keyword evidence="3" id="KW-1185">Reference proteome</keyword>
<dbReference type="InParanoid" id="E4XQC0"/>
<feature type="compositionally biased region" description="Basic and acidic residues" evidence="1">
    <location>
        <begin position="272"/>
        <end position="286"/>
    </location>
</feature>
<protein>
    <submittedName>
        <fullName evidence="2">Uncharacterized protein</fullName>
    </submittedName>
</protein>
<feature type="compositionally biased region" description="Low complexity" evidence="1">
    <location>
        <begin position="98"/>
        <end position="112"/>
    </location>
</feature>
<name>E4XQC0_OIKDI</name>
<accession>E4XQC0</accession>
<evidence type="ECO:0000313" key="3">
    <source>
        <dbReference type="Proteomes" id="UP000001307"/>
    </source>
</evidence>
<reference evidence="2" key="1">
    <citation type="journal article" date="2010" name="Science">
        <title>Plasticity of animal genome architecture unmasked by rapid evolution of a pelagic tunicate.</title>
        <authorList>
            <person name="Denoeud F."/>
            <person name="Henriet S."/>
            <person name="Mungpakdee S."/>
            <person name="Aury J.M."/>
            <person name="Da Silva C."/>
            <person name="Brinkmann H."/>
            <person name="Mikhaleva J."/>
            <person name="Olsen L.C."/>
            <person name="Jubin C."/>
            <person name="Canestro C."/>
            <person name="Bouquet J.M."/>
            <person name="Danks G."/>
            <person name="Poulain J."/>
            <person name="Campsteijn C."/>
            <person name="Adamski M."/>
            <person name="Cross I."/>
            <person name="Yadetie F."/>
            <person name="Muffato M."/>
            <person name="Louis A."/>
            <person name="Butcher S."/>
            <person name="Tsagkogeorga G."/>
            <person name="Konrad A."/>
            <person name="Singh S."/>
            <person name="Jensen M.F."/>
            <person name="Cong E.H."/>
            <person name="Eikeseth-Otteraa H."/>
            <person name="Noel B."/>
            <person name="Anthouard V."/>
            <person name="Porcel B.M."/>
            <person name="Kachouri-Lafond R."/>
            <person name="Nishino A."/>
            <person name="Ugolini M."/>
            <person name="Chourrout P."/>
            <person name="Nishida H."/>
            <person name="Aasland R."/>
            <person name="Huzurbazar S."/>
            <person name="Westhof E."/>
            <person name="Delsuc F."/>
            <person name="Lehrach H."/>
            <person name="Reinhardt R."/>
            <person name="Weissenbach J."/>
            <person name="Roy S.W."/>
            <person name="Artiguenave F."/>
            <person name="Postlethwait J.H."/>
            <person name="Manak J.R."/>
            <person name="Thompson E.M."/>
            <person name="Jaillon O."/>
            <person name="Du Pasquier L."/>
            <person name="Boudinot P."/>
            <person name="Liberles D.A."/>
            <person name="Volff J.N."/>
            <person name="Philippe H."/>
            <person name="Lenhard B."/>
            <person name="Roest Crollius H."/>
            <person name="Wincker P."/>
            <person name="Chourrout D."/>
        </authorList>
    </citation>
    <scope>NUCLEOTIDE SEQUENCE [LARGE SCALE GENOMIC DNA]</scope>
</reference>
<evidence type="ECO:0000313" key="2">
    <source>
        <dbReference type="EMBL" id="CBY12006.1"/>
    </source>
</evidence>
<dbReference type="AlphaFoldDB" id="E4XQC0"/>
<feature type="compositionally biased region" description="Basic and acidic residues" evidence="1">
    <location>
        <begin position="59"/>
        <end position="80"/>
    </location>
</feature>
<organism evidence="2">
    <name type="scientific">Oikopleura dioica</name>
    <name type="common">Tunicate</name>
    <dbReference type="NCBI Taxonomy" id="34765"/>
    <lineage>
        <taxon>Eukaryota</taxon>
        <taxon>Metazoa</taxon>
        <taxon>Chordata</taxon>
        <taxon>Tunicata</taxon>
        <taxon>Appendicularia</taxon>
        <taxon>Copelata</taxon>
        <taxon>Oikopleuridae</taxon>
        <taxon>Oikopleura</taxon>
    </lineage>
</organism>
<dbReference type="Proteomes" id="UP000001307">
    <property type="component" value="Unassembled WGS sequence"/>
</dbReference>
<sequence length="496" mass="55747">MSRENSKERDMNEDPLRSLDDQFDIGNIAEDVDWSLDQAELPNGDVAGTRVETSEPQTAEEKRRSEEPEPPAEEERERPETPPIPETPEGTLVIDENPATAQAPESAATSPEPAEPDEARSTPRVRSTVVVVNKATPGETRDIRTEENWTMADYGLKGARASPQRQLQNWDNNRGGNDRYYVDPPAGSTFAPTLEQWLAATETRRMLNSVDTITTLWEQRRYRKAYAVIEAFSEENRRYRIERENAVRKDAEPPTEALRAQTGSGRVYHSTSSEDDRDTRKRKEREVDYHRLSKNYHRFRTIMPKKALRSGVSGLAPVEATAVKEDERANAKEVKYDTDKEPADVDCVAKAESEPVNGAETASITKPAIHNVCDKLRGKKKGKWSEIIGKLYDEGCTPEDMLREHKLDSSESDSDDEQETTSPTKGTERGCESASETPPRKMGKMDTASAVKSLMRESGQLEIQELLTHAKVEELKLRLSDALQKKAGSATKELFR</sequence>
<proteinExistence type="predicted"/>